<dbReference type="Proteomes" id="UP000318336">
    <property type="component" value="Unassembled WGS sequence"/>
</dbReference>
<proteinExistence type="predicted"/>
<dbReference type="Pfam" id="PF13560">
    <property type="entry name" value="HTH_31"/>
    <property type="match status" value="1"/>
</dbReference>
<dbReference type="InterPro" id="IPR001387">
    <property type="entry name" value="Cro/C1-type_HTH"/>
</dbReference>
<organism evidence="2 3">
    <name type="scientific">Barrientosiimonas humi</name>
    <dbReference type="NCBI Taxonomy" id="999931"/>
    <lineage>
        <taxon>Bacteria</taxon>
        <taxon>Bacillati</taxon>
        <taxon>Actinomycetota</taxon>
        <taxon>Actinomycetes</taxon>
        <taxon>Micrococcales</taxon>
        <taxon>Dermacoccaceae</taxon>
        <taxon>Barrientosiimonas</taxon>
    </lineage>
</organism>
<protein>
    <submittedName>
        <fullName evidence="2">Helix-turn-helix protein</fullName>
    </submittedName>
</protein>
<evidence type="ECO:0000259" key="1">
    <source>
        <dbReference type="PROSITE" id="PS50943"/>
    </source>
</evidence>
<comment type="caution">
    <text evidence="2">The sequence shown here is derived from an EMBL/GenBank/DDBJ whole genome shotgun (WGS) entry which is preliminary data.</text>
</comment>
<dbReference type="CDD" id="cd00093">
    <property type="entry name" value="HTH_XRE"/>
    <property type="match status" value="1"/>
</dbReference>
<dbReference type="EMBL" id="VFOK01000001">
    <property type="protein sequence ID" value="TQL33992.1"/>
    <property type="molecule type" value="Genomic_DNA"/>
</dbReference>
<keyword evidence="3" id="KW-1185">Reference proteome</keyword>
<gene>
    <name evidence="2" type="ORF">FB554_2149</name>
</gene>
<evidence type="ECO:0000313" key="3">
    <source>
        <dbReference type="Proteomes" id="UP000318336"/>
    </source>
</evidence>
<feature type="domain" description="HTH cro/C1-type" evidence="1">
    <location>
        <begin position="27"/>
        <end position="55"/>
    </location>
</feature>
<dbReference type="SUPFAM" id="SSF47413">
    <property type="entry name" value="lambda repressor-like DNA-binding domains"/>
    <property type="match status" value="1"/>
</dbReference>
<dbReference type="PROSITE" id="PS50943">
    <property type="entry name" value="HTH_CROC1"/>
    <property type="match status" value="1"/>
</dbReference>
<dbReference type="RefSeq" id="WP_211344578.1">
    <property type="nucleotide sequence ID" value="NZ_CAJTBP010000001.1"/>
</dbReference>
<evidence type="ECO:0000313" key="2">
    <source>
        <dbReference type="EMBL" id="TQL33992.1"/>
    </source>
</evidence>
<accession>A0A542XDS8</accession>
<sequence>MAVADPEVERNLAAQAQLYGEPLGPLLRRLCEHFGITQARMAEVLGLSAPMLSQLMSARRVKIGNPAVVARLQHLVDLARSGGTLPAEAAEEQLREVQEAERTLTSTRVTAVDASTLLGGLRSLASPDQLRASAQAVAPISTALADVLDKAAGGRRG</sequence>
<name>A0A542XDS8_9MICO</name>
<dbReference type="InterPro" id="IPR010982">
    <property type="entry name" value="Lambda_DNA-bd_dom_sf"/>
</dbReference>
<dbReference type="AlphaFoldDB" id="A0A542XDS8"/>
<dbReference type="GO" id="GO:0003677">
    <property type="term" value="F:DNA binding"/>
    <property type="evidence" value="ECO:0007669"/>
    <property type="project" value="InterPro"/>
</dbReference>
<reference evidence="2 3" key="1">
    <citation type="submission" date="2019-06" db="EMBL/GenBank/DDBJ databases">
        <title>Sequencing the genomes of 1000 actinobacteria strains.</title>
        <authorList>
            <person name="Klenk H.-P."/>
        </authorList>
    </citation>
    <scope>NUCLEOTIDE SEQUENCE [LARGE SCALE GENOMIC DNA]</scope>
    <source>
        <strain evidence="2 3">DSM 24617</strain>
    </source>
</reference>